<keyword evidence="1" id="KW-0732">Signal</keyword>
<dbReference type="AlphaFoldDB" id="Q0YU95"/>
<organism evidence="3 4">
    <name type="scientific">Chlorobium ferrooxidans DSM 13031</name>
    <dbReference type="NCBI Taxonomy" id="377431"/>
    <lineage>
        <taxon>Bacteria</taxon>
        <taxon>Pseudomonadati</taxon>
        <taxon>Chlorobiota</taxon>
        <taxon>Chlorobiia</taxon>
        <taxon>Chlorobiales</taxon>
        <taxon>Chlorobiaceae</taxon>
        <taxon>Chlorobium/Pelodictyon group</taxon>
        <taxon>Chlorobium</taxon>
    </lineage>
</organism>
<reference evidence="3 4" key="2">
    <citation type="submission" date="2006-07" db="EMBL/GenBank/DDBJ databases">
        <title>Sequencing of the draft genome and assembly of Chlorobium ferroxidans DSM 13031.</title>
        <authorList>
            <consortium name="US DOE Joint Genome Institute (JGI-PGF)"/>
            <person name="Copeland A."/>
            <person name="Lucas S."/>
            <person name="Lapidus A."/>
            <person name="Barry K."/>
            <person name="Glavina del Rio T."/>
            <person name="Dalin E."/>
            <person name="Tice H."/>
            <person name="Bruce D."/>
            <person name="Pitluck S."/>
            <person name="Richardson P."/>
        </authorList>
    </citation>
    <scope>NUCLEOTIDE SEQUENCE [LARGE SCALE GENOMIC DNA]</scope>
    <source>
        <strain evidence="3 4">DSM 13031</strain>
    </source>
</reference>
<dbReference type="RefSeq" id="WP_006365406.1">
    <property type="nucleotide sequence ID" value="NZ_AASE01000001.1"/>
</dbReference>
<dbReference type="SUPFAM" id="SSF56925">
    <property type="entry name" value="OMPA-like"/>
    <property type="match status" value="1"/>
</dbReference>
<feature type="domain" description="Outer membrane protein beta-barrel" evidence="2">
    <location>
        <begin position="8"/>
        <end position="144"/>
    </location>
</feature>
<proteinExistence type="predicted"/>
<keyword evidence="4" id="KW-1185">Reference proteome</keyword>
<evidence type="ECO:0000256" key="1">
    <source>
        <dbReference type="ARBA" id="ARBA00022729"/>
    </source>
</evidence>
<evidence type="ECO:0000259" key="2">
    <source>
        <dbReference type="Pfam" id="PF13505"/>
    </source>
</evidence>
<comment type="caution">
    <text evidence="3">The sequence shown here is derived from an EMBL/GenBank/DDBJ whole genome shotgun (WGS) entry which is preliminary data.</text>
</comment>
<reference evidence="3 4" key="1">
    <citation type="submission" date="2006-07" db="EMBL/GenBank/DDBJ databases">
        <title>Annotation of the draft genome assembly of Chlorobium ferroxidans DSM 13031.</title>
        <authorList>
            <consortium name="US DOE Joint Genome Institute (JGI-ORNL)"/>
            <person name="Larimer F."/>
            <person name="Land M."/>
            <person name="Hauser L."/>
        </authorList>
    </citation>
    <scope>NUCLEOTIDE SEQUENCE [LARGE SCALE GENOMIC DNA]</scope>
    <source>
        <strain evidence="3 4">DSM 13031</strain>
    </source>
</reference>
<dbReference type="Gene3D" id="2.40.160.20">
    <property type="match status" value="1"/>
</dbReference>
<dbReference type="InterPro" id="IPR027385">
    <property type="entry name" value="Beta-barrel_OMP"/>
</dbReference>
<sequence>MLSSIDRSYDSGYALTGAAGLDRGRYRFEAELGYQKNAIKNSVADISMTTYMANGYYDLELPLAQVKPFVTAGLGVATFNDDNGAGKTVSDRVFAWQAGAGAGFSVSPLVNVDARYRYFSASDPQLTGNSRYSIGSHNVSLGLRIGF</sequence>
<dbReference type="Pfam" id="PF13505">
    <property type="entry name" value="OMP_b-brl"/>
    <property type="match status" value="1"/>
</dbReference>
<evidence type="ECO:0000313" key="4">
    <source>
        <dbReference type="Proteomes" id="UP000004162"/>
    </source>
</evidence>
<dbReference type="OrthoDB" id="597758at2"/>
<evidence type="ECO:0000313" key="3">
    <source>
        <dbReference type="EMBL" id="EAT60130.1"/>
    </source>
</evidence>
<name>Q0YU95_9CHLB</name>
<dbReference type="EMBL" id="AASE01000001">
    <property type="protein sequence ID" value="EAT60130.1"/>
    <property type="molecule type" value="Genomic_DNA"/>
</dbReference>
<dbReference type="Proteomes" id="UP000004162">
    <property type="component" value="Unassembled WGS sequence"/>
</dbReference>
<accession>Q0YU95</accession>
<protein>
    <submittedName>
        <fullName evidence="3">Outer surface protein, putative</fullName>
    </submittedName>
</protein>
<gene>
    <name evidence="3" type="ORF">CferDRAFT_2137</name>
</gene>
<dbReference type="InterPro" id="IPR011250">
    <property type="entry name" value="OMP/PagP_B-barrel"/>
</dbReference>